<keyword evidence="1" id="KW-1133">Transmembrane helix</keyword>
<proteinExistence type="predicted"/>
<dbReference type="Proteomes" id="UP000005451">
    <property type="component" value="Unassembled WGS sequence"/>
</dbReference>
<keyword evidence="1" id="KW-0812">Transmembrane</keyword>
<feature type="transmembrane region" description="Helical" evidence="1">
    <location>
        <begin position="98"/>
        <end position="115"/>
    </location>
</feature>
<gene>
    <name evidence="2" type="ORF">ANHYDRO_01001</name>
</gene>
<feature type="transmembrane region" description="Helical" evidence="1">
    <location>
        <begin position="121"/>
        <end position="142"/>
    </location>
</feature>
<dbReference type="AlphaFoldDB" id="B6W8V0"/>
<dbReference type="EMBL" id="ABXA01000024">
    <property type="protein sequence ID" value="EEB36163.1"/>
    <property type="molecule type" value="Genomic_DNA"/>
</dbReference>
<dbReference type="eggNOG" id="ENOG5032Y15">
    <property type="taxonomic scope" value="Bacteria"/>
</dbReference>
<evidence type="ECO:0000256" key="1">
    <source>
        <dbReference type="SAM" id="Phobius"/>
    </source>
</evidence>
<feature type="transmembrane region" description="Helical" evidence="1">
    <location>
        <begin position="23"/>
        <end position="47"/>
    </location>
</feature>
<protein>
    <submittedName>
        <fullName evidence="2">Uncharacterized protein</fullName>
    </submittedName>
</protein>
<sequence length="152" mass="17871">MQKCRFSFKKLGDSMFKVKSKSLLIIAGLVWLIAGFNVARLGIISFFTIDKKFNLYIFSLIIFILFGFMFYKMTKKHTKRILAYKGRIYFWKFFDKKSYLIMAFMMGGGIGLRSMKFLPDYFIGFFYTGLGLALDFAGLIFIKNYFSIIKER</sequence>
<keyword evidence="1" id="KW-0472">Membrane</keyword>
<reference evidence="2 3" key="2">
    <citation type="submission" date="2008-10" db="EMBL/GenBank/DDBJ databases">
        <title>Draft genome sequence of Anaerococcus hydrogenalis (DSM 7454).</title>
        <authorList>
            <person name="Sudarsanam P."/>
            <person name="Ley R."/>
            <person name="Guruge J."/>
            <person name="Turnbaugh P.J."/>
            <person name="Mahowald M."/>
            <person name="Liep D."/>
            <person name="Gordon J."/>
        </authorList>
    </citation>
    <scope>NUCLEOTIDE SEQUENCE [LARGE SCALE GENOMIC DNA]</scope>
    <source>
        <strain evidence="2 3">DSM 7454</strain>
    </source>
</reference>
<reference evidence="2 3" key="1">
    <citation type="submission" date="2008-09" db="EMBL/GenBank/DDBJ databases">
        <authorList>
            <person name="Fulton L."/>
            <person name="Clifton S."/>
            <person name="Fulton B."/>
            <person name="Xu J."/>
            <person name="Minx P."/>
            <person name="Pepin K.H."/>
            <person name="Johnson M."/>
            <person name="Thiruvilangam P."/>
            <person name="Bhonagiri V."/>
            <person name="Nash W.E."/>
            <person name="Mardis E.R."/>
            <person name="Wilson R.K."/>
        </authorList>
    </citation>
    <scope>NUCLEOTIDE SEQUENCE [LARGE SCALE GENOMIC DNA]</scope>
    <source>
        <strain evidence="2 3">DSM 7454</strain>
    </source>
</reference>
<dbReference type="STRING" id="561177.ANHYDRO_01001"/>
<feature type="transmembrane region" description="Helical" evidence="1">
    <location>
        <begin position="53"/>
        <end position="71"/>
    </location>
</feature>
<comment type="caution">
    <text evidence="2">The sequence shown here is derived from an EMBL/GenBank/DDBJ whole genome shotgun (WGS) entry which is preliminary data.</text>
</comment>
<organism evidence="2 3">
    <name type="scientific">Anaerococcus hydrogenalis DSM 7454</name>
    <dbReference type="NCBI Taxonomy" id="561177"/>
    <lineage>
        <taxon>Bacteria</taxon>
        <taxon>Bacillati</taxon>
        <taxon>Bacillota</taxon>
        <taxon>Tissierellia</taxon>
        <taxon>Tissierellales</taxon>
        <taxon>Peptoniphilaceae</taxon>
        <taxon>Anaerococcus</taxon>
    </lineage>
</organism>
<evidence type="ECO:0000313" key="2">
    <source>
        <dbReference type="EMBL" id="EEB36163.1"/>
    </source>
</evidence>
<evidence type="ECO:0000313" key="3">
    <source>
        <dbReference type="Proteomes" id="UP000005451"/>
    </source>
</evidence>
<accession>B6W8V0</accession>
<name>B6W8V0_9FIRM</name>